<gene>
    <name evidence="7" type="ORF">HRQ87_14665</name>
</gene>
<dbReference type="PANTHER" id="PTHR23427">
    <property type="entry name" value="SURFEIT LOCUS PROTEIN"/>
    <property type="match status" value="1"/>
</dbReference>
<feature type="transmembrane region" description="Helical" evidence="6">
    <location>
        <begin position="198"/>
        <end position="218"/>
    </location>
</feature>
<comment type="subcellular location">
    <subcellularLocation>
        <location evidence="6">Cell membrane</location>
        <topology evidence="6">Multi-pass membrane protein</topology>
    </subcellularLocation>
    <subcellularLocation>
        <location evidence="1">Membrane</location>
    </subcellularLocation>
</comment>
<keyword evidence="8" id="KW-1185">Reference proteome</keyword>
<dbReference type="PANTHER" id="PTHR23427:SF2">
    <property type="entry name" value="SURFEIT LOCUS PROTEIN 1"/>
    <property type="match status" value="1"/>
</dbReference>
<dbReference type="CDD" id="cd06662">
    <property type="entry name" value="SURF1"/>
    <property type="match status" value="1"/>
</dbReference>
<comment type="similarity">
    <text evidence="2 6">Belongs to the SURF1 family.</text>
</comment>
<dbReference type="InterPro" id="IPR002994">
    <property type="entry name" value="Surf1/Shy1"/>
</dbReference>
<evidence type="ECO:0000256" key="4">
    <source>
        <dbReference type="ARBA" id="ARBA00022989"/>
    </source>
</evidence>
<dbReference type="PROSITE" id="PS50895">
    <property type="entry name" value="SURF1"/>
    <property type="match status" value="1"/>
</dbReference>
<proteinExistence type="inferred from homology"/>
<evidence type="ECO:0000313" key="8">
    <source>
        <dbReference type="Proteomes" id="UP000777935"/>
    </source>
</evidence>
<keyword evidence="3 6" id="KW-0812">Transmembrane</keyword>
<keyword evidence="4 6" id="KW-1133">Transmembrane helix</keyword>
<dbReference type="Proteomes" id="UP000777935">
    <property type="component" value="Unassembled WGS sequence"/>
</dbReference>
<comment type="caution">
    <text evidence="7">The sequence shown here is derived from an EMBL/GenBank/DDBJ whole genome shotgun (WGS) entry which is preliminary data.</text>
</comment>
<dbReference type="Pfam" id="PF02104">
    <property type="entry name" value="SURF1"/>
    <property type="match status" value="1"/>
</dbReference>
<protein>
    <recommendedName>
        <fullName evidence="6">SURF1-like protein</fullName>
    </recommendedName>
</protein>
<organism evidence="7 8">
    <name type="scientific">Parasulfitobacter algicola</name>
    <dbReference type="NCBI Taxonomy" id="2614809"/>
    <lineage>
        <taxon>Bacteria</taxon>
        <taxon>Pseudomonadati</taxon>
        <taxon>Pseudomonadota</taxon>
        <taxon>Alphaproteobacteria</taxon>
        <taxon>Rhodobacterales</taxon>
        <taxon>Roseobacteraceae</taxon>
        <taxon>Parasulfitobacter</taxon>
    </lineage>
</organism>
<dbReference type="RefSeq" id="WP_174139191.1">
    <property type="nucleotide sequence ID" value="NZ_JABUFE010000009.1"/>
</dbReference>
<dbReference type="InterPro" id="IPR045214">
    <property type="entry name" value="Surf1/Surf4"/>
</dbReference>
<evidence type="ECO:0000256" key="5">
    <source>
        <dbReference type="ARBA" id="ARBA00023136"/>
    </source>
</evidence>
<comment type="caution">
    <text evidence="6">Lacks conserved residue(s) required for the propagation of feature annotation.</text>
</comment>
<evidence type="ECO:0000256" key="1">
    <source>
        <dbReference type="ARBA" id="ARBA00004370"/>
    </source>
</evidence>
<dbReference type="EMBL" id="JABUFE010000009">
    <property type="protein sequence ID" value="NSX56043.1"/>
    <property type="molecule type" value="Genomic_DNA"/>
</dbReference>
<evidence type="ECO:0000313" key="7">
    <source>
        <dbReference type="EMBL" id="NSX56043.1"/>
    </source>
</evidence>
<accession>A0ABX2IT03</accession>
<keyword evidence="5 6" id="KW-0472">Membrane</keyword>
<sequence length="225" mass="24737">MTRKIILPLLFGLAGTAVLLWLGVWQVQRMEWKQDILAQIDNRIGGTPVALPMAPNPETDTYLPVEVTGSNTGKELHVLVSTKSAGAGYRIISAFETTDGRRIMVDRGFVPTSEKNAARSTNNIKIQGNLHWPDEIDSYTPEPDISGNIWFARDVPTMADALNTEPVLVIARTTSATTPAVTPLPIDSAGIPNDHFEYAVTWFLLAAVWVGMTGVLLWRIRRGTE</sequence>
<evidence type="ECO:0000256" key="3">
    <source>
        <dbReference type="ARBA" id="ARBA00022692"/>
    </source>
</evidence>
<name>A0ABX2IT03_9RHOB</name>
<evidence type="ECO:0000256" key="2">
    <source>
        <dbReference type="ARBA" id="ARBA00007165"/>
    </source>
</evidence>
<reference evidence="7 8" key="1">
    <citation type="submission" date="2020-06" db="EMBL/GenBank/DDBJ databases">
        <title>Sulfitobacter algicola sp. nov., isolated from green algae.</title>
        <authorList>
            <person name="Wang C."/>
        </authorList>
    </citation>
    <scope>NUCLEOTIDE SEQUENCE [LARGE SCALE GENOMIC DNA]</scope>
    <source>
        <strain evidence="7 8">1151</strain>
    </source>
</reference>
<evidence type="ECO:0000256" key="6">
    <source>
        <dbReference type="RuleBase" id="RU363076"/>
    </source>
</evidence>
<keyword evidence="6" id="KW-1003">Cell membrane</keyword>